<organism evidence="2 3">
    <name type="scientific">Dokdonella ginsengisoli</name>
    <dbReference type="NCBI Taxonomy" id="363846"/>
    <lineage>
        <taxon>Bacteria</taxon>
        <taxon>Pseudomonadati</taxon>
        <taxon>Pseudomonadota</taxon>
        <taxon>Gammaproteobacteria</taxon>
        <taxon>Lysobacterales</taxon>
        <taxon>Rhodanobacteraceae</taxon>
        <taxon>Dokdonella</taxon>
    </lineage>
</organism>
<keyword evidence="1" id="KW-0732">Signal</keyword>
<name>A0ABV9QTR3_9GAMM</name>
<dbReference type="Proteomes" id="UP001595886">
    <property type="component" value="Unassembled WGS sequence"/>
</dbReference>
<keyword evidence="3" id="KW-1185">Reference proteome</keyword>
<dbReference type="EMBL" id="JBHSHD010000006">
    <property type="protein sequence ID" value="MFC4820153.1"/>
    <property type="molecule type" value="Genomic_DNA"/>
</dbReference>
<evidence type="ECO:0000313" key="3">
    <source>
        <dbReference type="Proteomes" id="UP001595886"/>
    </source>
</evidence>
<comment type="caution">
    <text evidence="2">The sequence shown here is derived from an EMBL/GenBank/DDBJ whole genome shotgun (WGS) entry which is preliminary data.</text>
</comment>
<gene>
    <name evidence="2" type="ORF">ACFO6Q_07450</name>
</gene>
<evidence type="ECO:0000313" key="2">
    <source>
        <dbReference type="EMBL" id="MFC4820153.1"/>
    </source>
</evidence>
<dbReference type="RefSeq" id="WP_380019984.1">
    <property type="nucleotide sequence ID" value="NZ_JBHSHD010000006.1"/>
</dbReference>
<feature type="chain" id="PRO_5046517326" evidence="1">
    <location>
        <begin position="40"/>
        <end position="114"/>
    </location>
</feature>
<sequence>MNAPISRCGERRMPPLPGRGRIGAAAVLLLLTAAGSASAAPVRFEVQAALQSKSAAQAGSGFALQAKLAPVERRLEGGGFAVAAVAAPTGTCGGGDLIFADGFEQRMMARSSGK</sequence>
<protein>
    <submittedName>
        <fullName evidence="2">Uncharacterized protein</fullName>
    </submittedName>
</protein>
<accession>A0ABV9QTR3</accession>
<proteinExistence type="predicted"/>
<reference evidence="3" key="1">
    <citation type="journal article" date="2019" name="Int. J. Syst. Evol. Microbiol.">
        <title>The Global Catalogue of Microorganisms (GCM) 10K type strain sequencing project: providing services to taxonomists for standard genome sequencing and annotation.</title>
        <authorList>
            <consortium name="The Broad Institute Genomics Platform"/>
            <consortium name="The Broad Institute Genome Sequencing Center for Infectious Disease"/>
            <person name="Wu L."/>
            <person name="Ma J."/>
        </authorList>
    </citation>
    <scope>NUCLEOTIDE SEQUENCE [LARGE SCALE GENOMIC DNA]</scope>
    <source>
        <strain evidence="3">CCUG 30340</strain>
    </source>
</reference>
<feature type="signal peptide" evidence="1">
    <location>
        <begin position="1"/>
        <end position="39"/>
    </location>
</feature>
<evidence type="ECO:0000256" key="1">
    <source>
        <dbReference type="SAM" id="SignalP"/>
    </source>
</evidence>